<keyword evidence="2" id="KW-1003">Cell membrane</keyword>
<dbReference type="OrthoDB" id="6339427at2759"/>
<accession>A0A3S5WGW3</accession>
<sequence length="471" mass="51783">MSQDRSLLIEEVPKMAKYVLPTVAAWFGSLAMGATVGFSSPAIPSILLSHRHLKMSESVQGWFGSLMALGAAFGAIIAASIVDKWGRKLTLMLSAVIDLIGCLIEIYSMNLVILFTGRFITGISCGVLCLAAPLYIAETADPKWRGLLGSGFQLFVTIGVLLSYIIGSFVSWSWLALTCTVYPLIMLILLCFMPETPIFLIKNGHIREANDVLVFLFGSDSKLSNPNLYTVNADEKEAAQLSDFKKKEVFYPMILSLILMFFQQFSAINAVMFFSSQMMKDSNLMGVETSIIVLAAVGVWFTFISTILTDKAGRRILLMLSGALMCICMAVISIYYLLSNIKGNQFRVDFGWIVVVALCSFVASFAIGYGPLPWVLMSEYVPTKVKGIASGIAVCFNWLSAFIVTLVFKYLALLIGNDITYLIFALINGCGVVFVYSQVFETKGKSLQEIEIYFKNGAKSGSKSRQLDDLL</sequence>
<dbReference type="InterPro" id="IPR050549">
    <property type="entry name" value="MFS_Trehalose_Transporter"/>
</dbReference>
<feature type="transmembrane region" description="Helical" evidence="9">
    <location>
        <begin position="249"/>
        <end position="271"/>
    </location>
</feature>
<dbReference type="STRING" id="1965070.A0A3S5WGW3"/>
<keyword evidence="6" id="KW-0325">Glycoprotein</keyword>
<dbReference type="PRINTS" id="PR00171">
    <property type="entry name" value="SUGRTRNSPORT"/>
</dbReference>
<comment type="subcellular location">
    <subcellularLocation>
        <location evidence="1">Cell membrane</location>
        <topology evidence="1">Multi-pass membrane protein</topology>
    </subcellularLocation>
</comment>
<evidence type="ECO:0000256" key="9">
    <source>
        <dbReference type="SAM" id="Phobius"/>
    </source>
</evidence>
<keyword evidence="4 9" id="KW-1133">Transmembrane helix</keyword>
<feature type="transmembrane region" description="Helical" evidence="9">
    <location>
        <begin position="172"/>
        <end position="192"/>
    </location>
</feature>
<feature type="transmembrane region" description="Helical" evidence="9">
    <location>
        <begin position="113"/>
        <end position="135"/>
    </location>
</feature>
<dbReference type="AlphaFoldDB" id="A0A3S5WGW3"/>
<keyword evidence="12" id="KW-1185">Reference proteome</keyword>
<dbReference type="PANTHER" id="PTHR48021:SF1">
    <property type="entry name" value="GH07001P-RELATED"/>
    <property type="match status" value="1"/>
</dbReference>
<dbReference type="PANTHER" id="PTHR48021">
    <property type="match status" value="1"/>
</dbReference>
<dbReference type="Proteomes" id="UP000285301">
    <property type="component" value="Unassembled WGS sequence"/>
</dbReference>
<organism evidence="11 12">
    <name type="scientific">Dinothrombium tinctorium</name>
    <dbReference type="NCBI Taxonomy" id="1965070"/>
    <lineage>
        <taxon>Eukaryota</taxon>
        <taxon>Metazoa</taxon>
        <taxon>Ecdysozoa</taxon>
        <taxon>Arthropoda</taxon>
        <taxon>Chelicerata</taxon>
        <taxon>Arachnida</taxon>
        <taxon>Acari</taxon>
        <taxon>Acariformes</taxon>
        <taxon>Trombidiformes</taxon>
        <taxon>Prostigmata</taxon>
        <taxon>Anystina</taxon>
        <taxon>Parasitengona</taxon>
        <taxon>Trombidioidea</taxon>
        <taxon>Trombidiidae</taxon>
        <taxon>Dinothrombium</taxon>
    </lineage>
</organism>
<evidence type="ECO:0000256" key="2">
    <source>
        <dbReference type="ARBA" id="ARBA00022475"/>
    </source>
</evidence>
<dbReference type="GO" id="GO:0005886">
    <property type="term" value="C:plasma membrane"/>
    <property type="evidence" value="ECO:0007669"/>
    <property type="project" value="UniProtKB-SubCell"/>
</dbReference>
<feature type="transmembrane region" description="Helical" evidence="9">
    <location>
        <begin position="20"/>
        <end position="42"/>
    </location>
</feature>
<feature type="transmembrane region" description="Helical" evidence="9">
    <location>
        <begin position="316"/>
        <end position="338"/>
    </location>
</feature>
<dbReference type="PROSITE" id="PS50850">
    <property type="entry name" value="MFS"/>
    <property type="match status" value="1"/>
</dbReference>
<feature type="transmembrane region" description="Helical" evidence="9">
    <location>
        <begin position="388"/>
        <end position="413"/>
    </location>
</feature>
<keyword evidence="3 9" id="KW-0812">Transmembrane</keyword>
<comment type="similarity">
    <text evidence="7">Belongs to the major facilitator superfamily. Sugar transporter (TC 2.A.1.1) family. Trehalose transporter subfamily.</text>
</comment>
<evidence type="ECO:0000256" key="1">
    <source>
        <dbReference type="ARBA" id="ARBA00004651"/>
    </source>
</evidence>
<evidence type="ECO:0000256" key="5">
    <source>
        <dbReference type="ARBA" id="ARBA00023136"/>
    </source>
</evidence>
<dbReference type="InterPro" id="IPR036259">
    <property type="entry name" value="MFS_trans_sf"/>
</dbReference>
<dbReference type="GO" id="GO:0022857">
    <property type="term" value="F:transmembrane transporter activity"/>
    <property type="evidence" value="ECO:0007669"/>
    <property type="project" value="InterPro"/>
</dbReference>
<dbReference type="Gene3D" id="1.20.1250.20">
    <property type="entry name" value="MFS general substrate transporter like domains"/>
    <property type="match status" value="1"/>
</dbReference>
<proteinExistence type="inferred from homology"/>
<dbReference type="InterPro" id="IPR005829">
    <property type="entry name" value="Sugar_transporter_CS"/>
</dbReference>
<dbReference type="NCBIfam" id="TIGR00879">
    <property type="entry name" value="SP"/>
    <property type="match status" value="1"/>
</dbReference>
<evidence type="ECO:0000256" key="8">
    <source>
        <dbReference type="RuleBase" id="RU003346"/>
    </source>
</evidence>
<evidence type="ECO:0000259" key="10">
    <source>
        <dbReference type="PROSITE" id="PS50850"/>
    </source>
</evidence>
<protein>
    <submittedName>
        <fullName evidence="11">Solute carrier family 2: facilitated glucose transporter member 8-like isoform X1</fullName>
    </submittedName>
</protein>
<evidence type="ECO:0000256" key="3">
    <source>
        <dbReference type="ARBA" id="ARBA00022692"/>
    </source>
</evidence>
<feature type="domain" description="Major facilitator superfamily (MFS) profile" evidence="10">
    <location>
        <begin position="21"/>
        <end position="443"/>
    </location>
</feature>
<evidence type="ECO:0000256" key="4">
    <source>
        <dbReference type="ARBA" id="ARBA00022989"/>
    </source>
</evidence>
<dbReference type="InterPro" id="IPR005828">
    <property type="entry name" value="MFS_sugar_transport-like"/>
</dbReference>
<dbReference type="FunFam" id="1.20.1250.20:FF:000055">
    <property type="entry name" value="Facilitated trehalose transporter Tret1-2 homolog"/>
    <property type="match status" value="1"/>
</dbReference>
<evidence type="ECO:0000313" key="11">
    <source>
        <dbReference type="EMBL" id="RWS08000.1"/>
    </source>
</evidence>
<name>A0A3S5WGW3_9ACAR</name>
<feature type="transmembrane region" description="Helical" evidence="9">
    <location>
        <begin position="419"/>
        <end position="437"/>
    </location>
</feature>
<feature type="transmembrane region" description="Helical" evidence="9">
    <location>
        <begin position="291"/>
        <end position="309"/>
    </location>
</feature>
<keyword evidence="11" id="KW-0762">Sugar transport</keyword>
<dbReference type="EMBL" id="NCKU01003188">
    <property type="protein sequence ID" value="RWS08000.1"/>
    <property type="molecule type" value="Genomic_DNA"/>
</dbReference>
<keyword evidence="5 9" id="KW-0472">Membrane</keyword>
<dbReference type="Pfam" id="PF00083">
    <property type="entry name" value="Sugar_tr"/>
    <property type="match status" value="1"/>
</dbReference>
<feature type="transmembrane region" description="Helical" evidence="9">
    <location>
        <begin position="62"/>
        <end position="82"/>
    </location>
</feature>
<evidence type="ECO:0000313" key="12">
    <source>
        <dbReference type="Proteomes" id="UP000285301"/>
    </source>
</evidence>
<dbReference type="PROSITE" id="PS00217">
    <property type="entry name" value="SUGAR_TRANSPORT_2"/>
    <property type="match status" value="1"/>
</dbReference>
<evidence type="ECO:0000256" key="7">
    <source>
        <dbReference type="ARBA" id="ARBA00024348"/>
    </source>
</evidence>
<gene>
    <name evidence="11" type="ORF">B4U79_13254</name>
</gene>
<evidence type="ECO:0000256" key="6">
    <source>
        <dbReference type="ARBA" id="ARBA00023180"/>
    </source>
</evidence>
<feature type="transmembrane region" description="Helical" evidence="9">
    <location>
        <begin position="89"/>
        <end position="107"/>
    </location>
</feature>
<keyword evidence="8" id="KW-0813">Transport</keyword>
<feature type="transmembrane region" description="Helical" evidence="9">
    <location>
        <begin position="350"/>
        <end position="376"/>
    </location>
</feature>
<comment type="caution">
    <text evidence="11">The sequence shown here is derived from an EMBL/GenBank/DDBJ whole genome shotgun (WGS) entry which is preliminary data.</text>
</comment>
<dbReference type="InterPro" id="IPR020846">
    <property type="entry name" value="MFS_dom"/>
</dbReference>
<dbReference type="SUPFAM" id="SSF103473">
    <property type="entry name" value="MFS general substrate transporter"/>
    <property type="match status" value="1"/>
</dbReference>
<reference evidence="11 12" key="1">
    <citation type="journal article" date="2018" name="Gigascience">
        <title>Genomes of trombidid mites reveal novel predicted allergens and laterally-transferred genes associated with secondary metabolism.</title>
        <authorList>
            <person name="Dong X."/>
            <person name="Chaisiri K."/>
            <person name="Xia D."/>
            <person name="Armstrong S.D."/>
            <person name="Fang Y."/>
            <person name="Donnelly M.J."/>
            <person name="Kadowaki T."/>
            <person name="McGarry J.W."/>
            <person name="Darby A.C."/>
            <person name="Makepeace B.L."/>
        </authorList>
    </citation>
    <scope>NUCLEOTIDE SEQUENCE [LARGE SCALE GENOMIC DNA]</scope>
    <source>
        <strain evidence="11">UoL-WK</strain>
    </source>
</reference>
<dbReference type="InterPro" id="IPR003663">
    <property type="entry name" value="Sugar/inositol_transpt"/>
</dbReference>
<feature type="transmembrane region" description="Helical" evidence="9">
    <location>
        <begin position="147"/>
        <end position="166"/>
    </location>
</feature>